<gene>
    <name evidence="6" type="ORF">CHIRRI_LOCUS12175</name>
</gene>
<reference evidence="6" key="1">
    <citation type="submission" date="2022-01" db="EMBL/GenBank/DDBJ databases">
        <authorList>
            <person name="King R."/>
        </authorList>
    </citation>
    <scope>NUCLEOTIDE SEQUENCE</scope>
</reference>
<evidence type="ECO:0000313" key="6">
    <source>
        <dbReference type="EMBL" id="CAG9809348.1"/>
    </source>
</evidence>
<dbReference type="Gene3D" id="1.20.58.1380">
    <property type="match status" value="1"/>
</dbReference>
<keyword evidence="4" id="KW-0539">Nucleus</keyword>
<dbReference type="EMBL" id="OU895879">
    <property type="protein sequence ID" value="CAG9809348.1"/>
    <property type="molecule type" value="Genomic_DNA"/>
</dbReference>
<dbReference type="Gene3D" id="2.130.10.10">
    <property type="entry name" value="YVTN repeat-like/Quinoprotein amine dehydrogenase"/>
    <property type="match status" value="1"/>
</dbReference>
<evidence type="ECO:0000256" key="3">
    <source>
        <dbReference type="ARBA" id="ARBA00022448"/>
    </source>
</evidence>
<name>A0A9N9S178_9DIPT</name>
<proteinExistence type="inferred from homology"/>
<dbReference type="InterPro" id="IPR037624">
    <property type="entry name" value="Nup133-like"/>
</dbReference>
<dbReference type="Pfam" id="PF08801">
    <property type="entry name" value="Nucleoporin_N"/>
    <property type="match status" value="1"/>
</dbReference>
<dbReference type="InterPro" id="IPR015943">
    <property type="entry name" value="WD40/YVTN_repeat-like_dom_sf"/>
</dbReference>
<dbReference type="SUPFAM" id="SSF117289">
    <property type="entry name" value="Nucleoporin domain"/>
    <property type="match status" value="1"/>
</dbReference>
<dbReference type="GO" id="GO:0006606">
    <property type="term" value="P:protein import into nucleus"/>
    <property type="evidence" value="ECO:0007669"/>
    <property type="project" value="TreeGrafter"/>
</dbReference>
<dbReference type="Gene3D" id="1.25.40.700">
    <property type="match status" value="1"/>
</dbReference>
<dbReference type="AlphaFoldDB" id="A0A9N9S178"/>
<dbReference type="InterPro" id="IPR014908">
    <property type="entry name" value="Nucleoporin_Nup133/Nup155_N"/>
</dbReference>
<evidence type="ECO:0000256" key="2">
    <source>
        <dbReference type="ARBA" id="ARBA00005569"/>
    </source>
</evidence>
<keyword evidence="7" id="KW-1185">Reference proteome</keyword>
<evidence type="ECO:0000259" key="5">
    <source>
        <dbReference type="Pfam" id="PF08801"/>
    </source>
</evidence>
<comment type="subcellular location">
    <subcellularLocation>
        <location evidence="1">Nucleus</location>
    </subcellularLocation>
</comment>
<dbReference type="GO" id="GO:0031080">
    <property type="term" value="C:nuclear pore outer ring"/>
    <property type="evidence" value="ECO:0007669"/>
    <property type="project" value="TreeGrafter"/>
</dbReference>
<evidence type="ECO:0000256" key="1">
    <source>
        <dbReference type="ARBA" id="ARBA00004123"/>
    </source>
</evidence>
<dbReference type="PANTHER" id="PTHR13405">
    <property type="entry name" value="NUCLEAR PORE COMPLEX PROTEIN NUP133"/>
    <property type="match status" value="1"/>
</dbReference>
<dbReference type="GO" id="GO:0016973">
    <property type="term" value="P:poly(A)+ mRNA export from nucleus"/>
    <property type="evidence" value="ECO:0007669"/>
    <property type="project" value="TreeGrafter"/>
</dbReference>
<reference evidence="6" key="2">
    <citation type="submission" date="2022-10" db="EMBL/GenBank/DDBJ databases">
        <authorList>
            <consortium name="ENA_rothamsted_submissions"/>
            <consortium name="culmorum"/>
            <person name="King R."/>
        </authorList>
    </citation>
    <scope>NUCLEOTIDE SEQUENCE</scope>
</reference>
<evidence type="ECO:0000313" key="7">
    <source>
        <dbReference type="Proteomes" id="UP001153620"/>
    </source>
</evidence>
<organism evidence="6 7">
    <name type="scientific">Chironomus riparius</name>
    <dbReference type="NCBI Taxonomy" id="315576"/>
    <lineage>
        <taxon>Eukaryota</taxon>
        <taxon>Metazoa</taxon>
        <taxon>Ecdysozoa</taxon>
        <taxon>Arthropoda</taxon>
        <taxon>Hexapoda</taxon>
        <taxon>Insecta</taxon>
        <taxon>Pterygota</taxon>
        <taxon>Neoptera</taxon>
        <taxon>Endopterygota</taxon>
        <taxon>Diptera</taxon>
        <taxon>Nematocera</taxon>
        <taxon>Chironomoidea</taxon>
        <taxon>Chironomidae</taxon>
        <taxon>Chironominae</taxon>
        <taxon>Chironomus</taxon>
    </lineage>
</organism>
<dbReference type="OrthoDB" id="103454at2759"/>
<protein>
    <recommendedName>
        <fullName evidence="5">Nucleoporin Nup133/Nup155-like N-terminal domain-containing protein</fullName>
    </recommendedName>
</protein>
<evidence type="ECO:0000256" key="4">
    <source>
        <dbReference type="ARBA" id="ARBA00023242"/>
    </source>
</evidence>
<comment type="similarity">
    <text evidence="2">Belongs to the nucleoporin Nup133 family.</text>
</comment>
<sequence>MDKSLLNTSTTAMNRSFSLQATPKSKSRRSIFPAARKNVSISGRSNASTVQIIARSEYNIVEIYGNALPIKITELLTFSERSSTVSIAYSNNGWAWAVCGRKLLIWQYRGSQRSEIDSSKVAKNPRNVASQCRELTLPHCDIGHKARLINVFVQEGSQTASCLAVSTTGDVRFWPSIAHDGSSIDENGILEGQEFAQLTGLSPQGYLLVTTTCNLVLLQIQVQSGRQRIVHRTIRPPSSFFGGIGKKFASIIIGMSQPDSENKLIKITYESMNSLEYHVNVLSEHSLQRWLFSPNSNEMFIFEEQEIFKKIRDHFRSKMWPNRNNLNEPIDMWLLDMQTIDRGVMILAAGASLSLSPQVFLVLITVIAEADGFQIKDLQLVRHKIFYNHQQQNHFMKFKFIICRGMAYIYSDRVILPIIIQNNSPLQPPTDDIEKIEFHIQEDRLLHAENIGNLPLFFSRIHGVVCVTPSDFEPEFFNNSMNVSAANLSTLGTQNDLMFSPQMNVHEPGNILSPNTTNAGNLSMYALDPEEIRENNRDIVSQLKAAFIYHLKRNSSMCHQIINELFGKSDGKHVDSELDKTVISIARDLAEDLPASDPRWDREVVNRSASIALGSSTSMQIIQQLREKNFCMIKFTEFLHGVGLWTKLMAITEKGNIKSTACLLSDINEKIVTSIAVKCLHAAHSRIIDEAIELIIGESNLMVTGSLTYQDVFYTKISSIQEIFRKFAIIIDNLIQQEVPNYQVQNTIIEVNTIILQVLTEISKFREQNSGLYKPFMTETISFEYLPWTAASDESGLRDTLLQMIQLTLQHGIRLNGEGEYKFKHYQQMTELIDFVLDGRRNYLTSIKNNQEKLNVLHHQYESQRFDLIFPLVEDEQYELSAKLAEKYLDFQTLVIICDRTENQNRLDEYIERFKEQNFSQFAISWHMKQNKQGDLFERFRNNQADLAKFLHNHPSLAWIQLMFNGELGKASSVLMDLAKNEIELVARKKIMLSLAKLSAYGAEMDMTQQIETINRELHLIEHQSQIEPEILAGLGFDMNNVRVLQTEEMIELYISSEYRSSTEVEFRKALELLSYVDDNIDYRNKIWYAAIKKDNWSNIDMDSPIEKISETIFYKLVELCYILDTDLETFVPPIDVFLTAEELSEDLSDEKFVYLIKLAYEYILETFK</sequence>
<dbReference type="PANTHER" id="PTHR13405:SF11">
    <property type="entry name" value="NUCLEAR PORE COMPLEX PROTEIN NUP133"/>
    <property type="match status" value="1"/>
</dbReference>
<dbReference type="GO" id="GO:0000972">
    <property type="term" value="P:transcription-dependent tethering of RNA polymerase II gene DNA at nuclear periphery"/>
    <property type="evidence" value="ECO:0007669"/>
    <property type="project" value="TreeGrafter"/>
</dbReference>
<dbReference type="Proteomes" id="UP001153620">
    <property type="component" value="Chromosome 3"/>
</dbReference>
<accession>A0A9N9S178</accession>
<dbReference type="GO" id="GO:0017056">
    <property type="term" value="F:structural constituent of nuclear pore"/>
    <property type="evidence" value="ECO:0007669"/>
    <property type="project" value="InterPro"/>
</dbReference>
<feature type="domain" description="Nucleoporin Nup133/Nup155-like N-terminal" evidence="5">
    <location>
        <begin position="57"/>
        <end position="447"/>
    </location>
</feature>
<keyword evidence="3" id="KW-0813">Transport</keyword>